<reference evidence="2" key="1">
    <citation type="submission" date="2019-12" db="EMBL/GenBank/DDBJ databases">
        <authorList>
            <person name="Scholes J."/>
        </authorList>
    </citation>
    <scope>NUCLEOTIDE SEQUENCE</scope>
</reference>
<gene>
    <name evidence="2" type="ORF">SHERM_21357</name>
</gene>
<organism evidence="2 3">
    <name type="scientific">Striga hermonthica</name>
    <name type="common">Purple witchweed</name>
    <name type="synonym">Buchnera hermonthica</name>
    <dbReference type="NCBI Taxonomy" id="68872"/>
    <lineage>
        <taxon>Eukaryota</taxon>
        <taxon>Viridiplantae</taxon>
        <taxon>Streptophyta</taxon>
        <taxon>Embryophyta</taxon>
        <taxon>Tracheophyta</taxon>
        <taxon>Spermatophyta</taxon>
        <taxon>Magnoliopsida</taxon>
        <taxon>eudicotyledons</taxon>
        <taxon>Gunneridae</taxon>
        <taxon>Pentapetalae</taxon>
        <taxon>asterids</taxon>
        <taxon>lamiids</taxon>
        <taxon>Lamiales</taxon>
        <taxon>Orobanchaceae</taxon>
        <taxon>Buchnereae</taxon>
        <taxon>Striga</taxon>
    </lineage>
</organism>
<evidence type="ECO:0000313" key="3">
    <source>
        <dbReference type="Proteomes" id="UP001153555"/>
    </source>
</evidence>
<evidence type="ECO:0000256" key="1">
    <source>
        <dbReference type="SAM" id="Coils"/>
    </source>
</evidence>
<keyword evidence="1" id="KW-0175">Coiled coil</keyword>
<dbReference type="EMBL" id="CACSLK010024742">
    <property type="protein sequence ID" value="CAA0824411.1"/>
    <property type="molecule type" value="Genomic_DNA"/>
</dbReference>
<comment type="caution">
    <text evidence="2">The sequence shown here is derived from an EMBL/GenBank/DDBJ whole genome shotgun (WGS) entry which is preliminary data.</text>
</comment>
<sequence length="159" mass="18260">MKARGVVYRVHDSLNTFLSVFLFTDFVAVSCESERLASKRTRKKKTVAELKDDESTLLKERRQLKRQLAALRLSLEKQRASNENLKRIKIGLQANESILEQYDDMATAGPIVSDKTVRSQPLKSDERYESNTSKYVLPDLNMALEEPDVVWGQLQHSFL</sequence>
<evidence type="ECO:0000313" key="2">
    <source>
        <dbReference type="EMBL" id="CAA0824411.1"/>
    </source>
</evidence>
<dbReference type="PANTHER" id="PTHR35099:SF2">
    <property type="entry name" value="OS02G0182700 PROTEIN"/>
    <property type="match status" value="1"/>
</dbReference>
<keyword evidence="3" id="KW-1185">Reference proteome</keyword>
<dbReference type="AlphaFoldDB" id="A0A9N7N105"/>
<feature type="coiled-coil region" evidence="1">
    <location>
        <begin position="47"/>
        <end position="88"/>
    </location>
</feature>
<dbReference type="PANTHER" id="PTHR35099">
    <property type="entry name" value="OS02G0182700 PROTEIN"/>
    <property type="match status" value="1"/>
</dbReference>
<accession>A0A9N7N105</accession>
<proteinExistence type="predicted"/>
<protein>
    <submittedName>
        <fullName evidence="2">Uncharacterized protein</fullName>
    </submittedName>
</protein>
<dbReference type="OrthoDB" id="1724644at2759"/>
<dbReference type="Proteomes" id="UP001153555">
    <property type="component" value="Unassembled WGS sequence"/>
</dbReference>
<name>A0A9N7N105_STRHE</name>